<keyword evidence="3" id="KW-1185">Reference proteome</keyword>
<feature type="domain" description="KIB1-4 beta-propeller" evidence="1">
    <location>
        <begin position="4"/>
        <end position="52"/>
    </location>
</feature>
<feature type="domain" description="KIB1-4 beta-propeller" evidence="1">
    <location>
        <begin position="196"/>
        <end position="328"/>
    </location>
</feature>
<dbReference type="Pfam" id="PF03478">
    <property type="entry name" value="Beta-prop_KIB1-4"/>
    <property type="match status" value="3"/>
</dbReference>
<comment type="caution">
    <text evidence="2">The sequence shown here is derived from an EMBL/GenBank/DDBJ whole genome shotgun (WGS) entry which is preliminary data.</text>
</comment>
<organism evidence="2 3">
    <name type="scientific">Hibiscus sabdariffa</name>
    <name type="common">roselle</name>
    <dbReference type="NCBI Taxonomy" id="183260"/>
    <lineage>
        <taxon>Eukaryota</taxon>
        <taxon>Viridiplantae</taxon>
        <taxon>Streptophyta</taxon>
        <taxon>Embryophyta</taxon>
        <taxon>Tracheophyta</taxon>
        <taxon>Spermatophyta</taxon>
        <taxon>Magnoliopsida</taxon>
        <taxon>eudicotyledons</taxon>
        <taxon>Gunneridae</taxon>
        <taxon>Pentapetalae</taxon>
        <taxon>rosids</taxon>
        <taxon>malvids</taxon>
        <taxon>Malvales</taxon>
        <taxon>Malvaceae</taxon>
        <taxon>Malvoideae</taxon>
        <taxon>Hibiscus</taxon>
    </lineage>
</organism>
<dbReference type="EMBL" id="JBBPBN010000102">
    <property type="protein sequence ID" value="KAK8979296.1"/>
    <property type="molecule type" value="Genomic_DNA"/>
</dbReference>
<dbReference type="Proteomes" id="UP001396334">
    <property type="component" value="Unassembled WGS sequence"/>
</dbReference>
<proteinExistence type="predicted"/>
<feature type="domain" description="KIB1-4 beta-propeller" evidence="1">
    <location>
        <begin position="341"/>
        <end position="419"/>
    </location>
</feature>
<dbReference type="PANTHER" id="PTHR44259">
    <property type="entry name" value="OS07G0183000 PROTEIN-RELATED"/>
    <property type="match status" value="1"/>
</dbReference>
<evidence type="ECO:0000259" key="1">
    <source>
        <dbReference type="Pfam" id="PF03478"/>
    </source>
</evidence>
<evidence type="ECO:0000313" key="3">
    <source>
        <dbReference type="Proteomes" id="UP001396334"/>
    </source>
</evidence>
<gene>
    <name evidence="2" type="ORF">V6N11_000446</name>
</gene>
<dbReference type="PANTHER" id="PTHR44259:SF107">
    <property type="entry name" value="F-BOX PROTEIN SKIP23-LIKE"/>
    <property type="match status" value="1"/>
</dbReference>
<dbReference type="InterPro" id="IPR050942">
    <property type="entry name" value="F-box_BR-signaling"/>
</dbReference>
<reference evidence="2 3" key="1">
    <citation type="journal article" date="2024" name="G3 (Bethesda)">
        <title>Genome assembly of Hibiscus sabdariffa L. provides insights into metabolisms of medicinal natural products.</title>
        <authorList>
            <person name="Kim T."/>
        </authorList>
    </citation>
    <scope>NUCLEOTIDE SEQUENCE [LARGE SCALE GENOMIC DNA]</scope>
    <source>
        <strain evidence="2">TK-2024</strain>
        <tissue evidence="2">Old leaves</tissue>
    </source>
</reference>
<name>A0ABR2NT18_9ROSI</name>
<evidence type="ECO:0000313" key="2">
    <source>
        <dbReference type="EMBL" id="KAK8979296.1"/>
    </source>
</evidence>
<dbReference type="InterPro" id="IPR005174">
    <property type="entry name" value="KIB1-4_b-propeller"/>
</dbReference>
<accession>A0ABR2NT18</accession>
<protein>
    <recommendedName>
        <fullName evidence="1">KIB1-4 beta-propeller domain-containing protein</fullName>
    </recommendedName>
</protein>
<sequence>MENDGRGWTEMKSLGYSALFISDTISLSVVASDFPGCRPNCMYYTETDLRASCSSYFVVYNMETGSLTPVYTADDARLAEIETQPPIWIAPSFKLNSEVGTESFTPYYATNDLRLAEIARRPPIWIVPSFKPKLGRAPQEPVASILQRLVSVSDYFRFGAVCRAWHSAIMEDIDYLLPPPFPMLFVPSHAKNVWNLYSITDHKLLPLQFLVPCTARFVGFSSRLLLTVDDHLTVQLLNPLYLFLGEQIRRNPNACITLPPLDTAVFIWDGVRSDNHHIHKVVVSPNKYMVIAIIGDRNFELAFNRPRRDNEWTTFYRHYCSFEDVVYIGMPFMQSIACRVLFVVRRGKGHGKGPGHQCRIEFKVWRMKYYGWKWMEMQSLGDCALFISDAISFSVVASDFPGCRPNCIYYIDADLRRSCSSHFVVYDMETRSLTPEYKADDARLGELETQPPIWIVPSFKLK</sequence>